<proteinExistence type="predicted"/>
<reference evidence="1 2" key="1">
    <citation type="journal article" date="2019" name="Emerg. Microbes Infect.">
        <title>Comprehensive subspecies identification of 175 nontuberculous mycobacteria species based on 7547 genomic profiles.</title>
        <authorList>
            <person name="Matsumoto Y."/>
            <person name="Kinjo T."/>
            <person name="Motooka D."/>
            <person name="Nabeya D."/>
            <person name="Jung N."/>
            <person name="Uechi K."/>
            <person name="Horii T."/>
            <person name="Iida T."/>
            <person name="Fujita J."/>
            <person name="Nakamura S."/>
        </authorList>
    </citation>
    <scope>NUCLEOTIDE SEQUENCE [LARGE SCALE GENOMIC DNA]</scope>
    <source>
        <strain evidence="1 2">JCM 13571</strain>
    </source>
</reference>
<dbReference type="Proteomes" id="UP000467260">
    <property type="component" value="Chromosome"/>
</dbReference>
<name>A0A7I7X2C9_9MYCO</name>
<organism evidence="1 2">
    <name type="scientific">Mycolicibacter hiberniae</name>
    <dbReference type="NCBI Taxonomy" id="29314"/>
    <lineage>
        <taxon>Bacteria</taxon>
        <taxon>Bacillati</taxon>
        <taxon>Actinomycetota</taxon>
        <taxon>Actinomycetes</taxon>
        <taxon>Mycobacteriales</taxon>
        <taxon>Mycobacteriaceae</taxon>
        <taxon>Mycolicibacter</taxon>
    </lineage>
</organism>
<accession>A0A7I7X2C9</accession>
<dbReference type="EMBL" id="AP022609">
    <property type="protein sequence ID" value="BBZ23836.1"/>
    <property type="molecule type" value="Genomic_DNA"/>
</dbReference>
<gene>
    <name evidence="1" type="ORF">MHIB_22540</name>
</gene>
<dbReference type="RefSeq" id="WP_085137455.1">
    <property type="nucleotide sequence ID" value="NZ_AP022609.1"/>
</dbReference>
<sequence>MLGPVGAGVDQLRALRRRITTPGAPPILGQRAPGPKSGGAPTLCSGRGGAPAPGEFPSPFDAYQDPGGQTSLWPIGIGTAIGTAAFGTTSNYLDREAATRWGGVVSDFAKADFILAAAATDAAFPVSGDGSRRRYLPKLISKFCFPATGS</sequence>
<protein>
    <submittedName>
        <fullName evidence="1">Uncharacterized protein</fullName>
    </submittedName>
</protein>
<evidence type="ECO:0000313" key="1">
    <source>
        <dbReference type="EMBL" id="BBZ23836.1"/>
    </source>
</evidence>
<dbReference type="AlphaFoldDB" id="A0A7I7X2C9"/>
<evidence type="ECO:0000313" key="2">
    <source>
        <dbReference type="Proteomes" id="UP000467260"/>
    </source>
</evidence>
<keyword evidence="2" id="KW-1185">Reference proteome</keyword>
<dbReference type="KEGG" id="mhib:MHIB_22540"/>